<reference evidence="2 3" key="1">
    <citation type="submission" date="2015-11" db="EMBL/GenBank/DDBJ databases">
        <title>Genomic analysis of 38 Legionella species identifies large and diverse effector repertoires.</title>
        <authorList>
            <person name="Burstein D."/>
            <person name="Amaro F."/>
            <person name="Zusman T."/>
            <person name="Lifshitz Z."/>
            <person name="Cohen O."/>
            <person name="Gilbert J.A."/>
            <person name="Pupko T."/>
            <person name="Shuman H.A."/>
            <person name="Segal G."/>
        </authorList>
    </citation>
    <scope>NUCLEOTIDE SEQUENCE [LARGE SCALE GENOMIC DNA]</scope>
    <source>
        <strain evidence="2 3">ATCC 49506</strain>
    </source>
</reference>
<evidence type="ECO:0000313" key="2">
    <source>
        <dbReference type="EMBL" id="KTD36146.1"/>
    </source>
</evidence>
<gene>
    <name evidence="2" type="ORF">Lnau_1130</name>
</gene>
<organism evidence="2 3">
    <name type="scientific">Legionella nautarum</name>
    <dbReference type="NCBI Taxonomy" id="45070"/>
    <lineage>
        <taxon>Bacteria</taxon>
        <taxon>Pseudomonadati</taxon>
        <taxon>Pseudomonadota</taxon>
        <taxon>Gammaproteobacteria</taxon>
        <taxon>Legionellales</taxon>
        <taxon>Legionellaceae</taxon>
        <taxon>Legionella</taxon>
    </lineage>
</organism>
<evidence type="ECO:0000256" key="1">
    <source>
        <dbReference type="SAM" id="Phobius"/>
    </source>
</evidence>
<keyword evidence="1" id="KW-0472">Membrane</keyword>
<protein>
    <recommendedName>
        <fullName evidence="4">23, 7 kDa protein</fullName>
    </recommendedName>
</protein>
<dbReference type="AlphaFoldDB" id="A0A0W0WV17"/>
<dbReference type="EMBL" id="LNYO01000013">
    <property type="protein sequence ID" value="KTD36146.1"/>
    <property type="molecule type" value="Genomic_DNA"/>
</dbReference>
<evidence type="ECO:0008006" key="4">
    <source>
        <dbReference type="Google" id="ProtNLM"/>
    </source>
</evidence>
<proteinExistence type="predicted"/>
<keyword evidence="1" id="KW-0812">Transmembrane</keyword>
<dbReference type="Proteomes" id="UP000054725">
    <property type="component" value="Unassembled WGS sequence"/>
</dbReference>
<dbReference type="PATRIC" id="fig|45070.6.peg.1195"/>
<sequence length="221" mass="24353">MTFFFKSTPHYTQKQAEDTLAEAKRIIAEKYDEENSRTLLDLISARELAFQTQIVSQKVASPNASRNSNRQATEKAQQPYVDSFYVFAKTLKDYFEAPQTMPNPLSVYTNSPYYCYVGADPDHSYSSADSKSKATFYAGVLVTLLGLFLIPVNLPAALITIGVGITMLAPSAYYSAVITRPNENAVYAEEEKLFTAAKALVATDSVAANEDGDHRESASLQ</sequence>
<evidence type="ECO:0000313" key="3">
    <source>
        <dbReference type="Proteomes" id="UP000054725"/>
    </source>
</evidence>
<feature type="transmembrane region" description="Helical" evidence="1">
    <location>
        <begin position="156"/>
        <end position="174"/>
    </location>
</feature>
<comment type="caution">
    <text evidence="2">The sequence shown here is derived from an EMBL/GenBank/DDBJ whole genome shotgun (WGS) entry which is preliminary data.</text>
</comment>
<keyword evidence="3" id="KW-1185">Reference proteome</keyword>
<feature type="transmembrane region" description="Helical" evidence="1">
    <location>
        <begin position="134"/>
        <end position="150"/>
    </location>
</feature>
<dbReference type="STRING" id="45070.Lnau_1130"/>
<dbReference type="OrthoDB" id="5650883at2"/>
<name>A0A0W0WV17_9GAMM</name>
<keyword evidence="1" id="KW-1133">Transmembrane helix</keyword>
<accession>A0A0W0WV17</accession>